<name>A0A6M1LML5_9PROT</name>
<evidence type="ECO:0000313" key="2">
    <source>
        <dbReference type="EMBL" id="NGM21610.1"/>
    </source>
</evidence>
<sequence>MSAAGHAGMQGGEVYVIAETVWEITRKAADGKLPPFAPFDDLGFPTFLRERGYKPLAVDWDIAARAATLPPHHRDPMDRMLIATSIATGLPIITNDAAFAAYGVRLVW</sequence>
<dbReference type="Pfam" id="PF01850">
    <property type="entry name" value="PIN"/>
    <property type="match status" value="1"/>
</dbReference>
<dbReference type="SUPFAM" id="SSF88723">
    <property type="entry name" value="PIN domain-like"/>
    <property type="match status" value="1"/>
</dbReference>
<organism evidence="2 3">
    <name type="scientific">Falsiroseomonas algicola</name>
    <dbReference type="NCBI Taxonomy" id="2716930"/>
    <lineage>
        <taxon>Bacteria</taxon>
        <taxon>Pseudomonadati</taxon>
        <taxon>Pseudomonadota</taxon>
        <taxon>Alphaproteobacteria</taxon>
        <taxon>Acetobacterales</taxon>
        <taxon>Roseomonadaceae</taxon>
        <taxon>Falsiroseomonas</taxon>
    </lineage>
</organism>
<feature type="domain" description="PIN" evidence="1">
    <location>
        <begin position="12"/>
        <end position="102"/>
    </location>
</feature>
<dbReference type="PANTHER" id="PTHR36173">
    <property type="entry name" value="RIBONUCLEASE VAPC16-RELATED"/>
    <property type="match status" value="1"/>
</dbReference>
<keyword evidence="3" id="KW-1185">Reference proteome</keyword>
<proteinExistence type="predicted"/>
<reference evidence="2 3" key="1">
    <citation type="submission" date="2020-02" db="EMBL/GenBank/DDBJ databases">
        <authorList>
            <person name="Kim H.M."/>
            <person name="Jeon C.O."/>
        </authorList>
    </citation>
    <scope>NUCLEOTIDE SEQUENCE [LARGE SCALE GENOMIC DNA]</scope>
    <source>
        <strain evidence="2 3">PeD5</strain>
    </source>
</reference>
<gene>
    <name evidence="2" type="ORF">G3576_16425</name>
</gene>
<reference evidence="2 3" key="2">
    <citation type="submission" date="2020-03" db="EMBL/GenBank/DDBJ databases">
        <title>Roseomonas stagni sp. nov., isolated from pond water in Japan.</title>
        <authorList>
            <person name="Furuhata K."/>
            <person name="Miyamoto H."/>
            <person name="Goto K."/>
        </authorList>
    </citation>
    <scope>NUCLEOTIDE SEQUENCE [LARGE SCALE GENOMIC DNA]</scope>
    <source>
        <strain evidence="2 3">PeD5</strain>
    </source>
</reference>
<dbReference type="AlphaFoldDB" id="A0A6M1LML5"/>
<dbReference type="CDD" id="cd09872">
    <property type="entry name" value="PIN_Sll0205-like"/>
    <property type="match status" value="1"/>
</dbReference>
<dbReference type="Gene3D" id="3.40.50.1010">
    <property type="entry name" value="5'-nuclease"/>
    <property type="match status" value="1"/>
</dbReference>
<dbReference type="InterPro" id="IPR052919">
    <property type="entry name" value="TA_system_RNase"/>
</dbReference>
<dbReference type="InterPro" id="IPR002716">
    <property type="entry name" value="PIN_dom"/>
</dbReference>
<dbReference type="InterPro" id="IPR029060">
    <property type="entry name" value="PIN-like_dom_sf"/>
</dbReference>
<dbReference type="PANTHER" id="PTHR36173:SF2">
    <property type="entry name" value="RIBONUCLEASE VAPC16"/>
    <property type="match status" value="1"/>
</dbReference>
<accession>A0A6M1LML5</accession>
<dbReference type="InterPro" id="IPR041705">
    <property type="entry name" value="PIN_Sll0205"/>
</dbReference>
<protein>
    <submittedName>
        <fullName evidence="2">Type II toxin-antitoxin system VapC family toxin</fullName>
    </submittedName>
</protein>
<dbReference type="Proteomes" id="UP000475385">
    <property type="component" value="Unassembled WGS sequence"/>
</dbReference>
<comment type="caution">
    <text evidence="2">The sequence shown here is derived from an EMBL/GenBank/DDBJ whole genome shotgun (WGS) entry which is preliminary data.</text>
</comment>
<evidence type="ECO:0000259" key="1">
    <source>
        <dbReference type="Pfam" id="PF01850"/>
    </source>
</evidence>
<evidence type="ECO:0000313" key="3">
    <source>
        <dbReference type="Proteomes" id="UP000475385"/>
    </source>
</evidence>
<dbReference type="EMBL" id="JAAIKB010000006">
    <property type="protein sequence ID" value="NGM21610.1"/>
    <property type="molecule type" value="Genomic_DNA"/>
</dbReference>